<evidence type="ECO:0000259" key="1">
    <source>
        <dbReference type="Pfam" id="PF03732"/>
    </source>
</evidence>
<accession>A0ABR0XQ56</accession>
<dbReference type="PANTHER" id="PTHR33223:SF11">
    <property type="entry name" value="ELEMENT PROTEIN, PUTATIVE-RELATED"/>
    <property type="match status" value="1"/>
</dbReference>
<evidence type="ECO:0000313" key="2">
    <source>
        <dbReference type="EMBL" id="KAK6161180.1"/>
    </source>
</evidence>
<protein>
    <recommendedName>
        <fullName evidence="1">Retrotransposon gag domain-containing protein</fullName>
    </recommendedName>
</protein>
<dbReference type="PANTHER" id="PTHR33223">
    <property type="entry name" value="CCHC-TYPE DOMAIN-CONTAINING PROTEIN"/>
    <property type="match status" value="1"/>
</dbReference>
<sequence>MSYRSSLNKETIRDYFRPQTNRNYGGIAHIPINANNFELKPALINMVQQNQFGGFATEDPNSHLAHFIQICNTIKMNGVSDDAIRLRLFPFSLRDKARNWLGTLTQGSVSTWDELSQKFLFKFFPPSKTLQLKSEITQFRQFDSEPLYEAWERFRDLLRRCPQHGFPEDQQLCFFYNGLMGQTRAFVDAAAGGALLARFPQDALNLLEEMAMNSYQWLSERSNVQRVAEISDADPIKALTAQVAALTTQLSVLTKGQKQTRARK</sequence>
<dbReference type="Proteomes" id="UP001318860">
    <property type="component" value="Unassembled WGS sequence"/>
</dbReference>
<dbReference type="Pfam" id="PF03732">
    <property type="entry name" value="Retrotrans_gag"/>
    <property type="match status" value="1"/>
</dbReference>
<comment type="caution">
    <text evidence="2">The sequence shown here is derived from an EMBL/GenBank/DDBJ whole genome shotgun (WGS) entry which is preliminary data.</text>
</comment>
<evidence type="ECO:0000313" key="3">
    <source>
        <dbReference type="Proteomes" id="UP001318860"/>
    </source>
</evidence>
<reference evidence="2 3" key="1">
    <citation type="journal article" date="2021" name="Comput. Struct. Biotechnol. J.">
        <title>De novo genome assembly of the potent medicinal plant Rehmannia glutinosa using nanopore technology.</title>
        <authorList>
            <person name="Ma L."/>
            <person name="Dong C."/>
            <person name="Song C."/>
            <person name="Wang X."/>
            <person name="Zheng X."/>
            <person name="Niu Y."/>
            <person name="Chen S."/>
            <person name="Feng W."/>
        </authorList>
    </citation>
    <scope>NUCLEOTIDE SEQUENCE [LARGE SCALE GENOMIC DNA]</scope>
    <source>
        <strain evidence="2">DH-2019</strain>
    </source>
</reference>
<dbReference type="InterPro" id="IPR005162">
    <property type="entry name" value="Retrotrans_gag_dom"/>
</dbReference>
<keyword evidence="3" id="KW-1185">Reference proteome</keyword>
<proteinExistence type="predicted"/>
<gene>
    <name evidence="2" type="ORF">DH2020_004561</name>
</gene>
<feature type="domain" description="Retrotransposon gag" evidence="1">
    <location>
        <begin position="87"/>
        <end position="179"/>
    </location>
</feature>
<organism evidence="2 3">
    <name type="scientific">Rehmannia glutinosa</name>
    <name type="common">Chinese foxglove</name>
    <dbReference type="NCBI Taxonomy" id="99300"/>
    <lineage>
        <taxon>Eukaryota</taxon>
        <taxon>Viridiplantae</taxon>
        <taxon>Streptophyta</taxon>
        <taxon>Embryophyta</taxon>
        <taxon>Tracheophyta</taxon>
        <taxon>Spermatophyta</taxon>
        <taxon>Magnoliopsida</taxon>
        <taxon>eudicotyledons</taxon>
        <taxon>Gunneridae</taxon>
        <taxon>Pentapetalae</taxon>
        <taxon>asterids</taxon>
        <taxon>lamiids</taxon>
        <taxon>Lamiales</taxon>
        <taxon>Orobanchaceae</taxon>
        <taxon>Rehmannieae</taxon>
        <taxon>Rehmannia</taxon>
    </lineage>
</organism>
<name>A0ABR0XQ56_REHGL</name>
<dbReference type="EMBL" id="JABTTQ020000003">
    <property type="protein sequence ID" value="KAK6161180.1"/>
    <property type="molecule type" value="Genomic_DNA"/>
</dbReference>